<dbReference type="PROSITE" id="PS50294">
    <property type="entry name" value="WD_REPEATS_REGION"/>
    <property type="match status" value="2"/>
</dbReference>
<dbReference type="PANTHER" id="PTHR19857">
    <property type="entry name" value="MITOCHONDRIAL DIVISION PROTEIN 1-RELATED"/>
    <property type="match status" value="1"/>
</dbReference>
<dbReference type="PROSITE" id="PS50082">
    <property type="entry name" value="WD_REPEATS_2"/>
    <property type="match status" value="3"/>
</dbReference>
<dbReference type="InterPro" id="IPR001680">
    <property type="entry name" value="WD40_rpt"/>
</dbReference>
<keyword evidence="1 3" id="KW-0853">WD repeat</keyword>
<evidence type="ECO:0000256" key="1">
    <source>
        <dbReference type="ARBA" id="ARBA00022574"/>
    </source>
</evidence>
<feature type="repeat" description="WD" evidence="3">
    <location>
        <begin position="63"/>
        <end position="105"/>
    </location>
</feature>
<protein>
    <submittedName>
        <fullName evidence="5">WD40-repeat-containing domain protein</fullName>
    </submittedName>
</protein>
<dbReference type="InterPro" id="IPR036322">
    <property type="entry name" value="WD40_repeat_dom_sf"/>
</dbReference>
<dbReference type="SMART" id="SM00320">
    <property type="entry name" value="WD40"/>
    <property type="match status" value="7"/>
</dbReference>
<organism evidence="5 6">
    <name type="scientific">Sphaerosporella brunnea</name>
    <dbReference type="NCBI Taxonomy" id="1250544"/>
    <lineage>
        <taxon>Eukaryota</taxon>
        <taxon>Fungi</taxon>
        <taxon>Dikarya</taxon>
        <taxon>Ascomycota</taxon>
        <taxon>Pezizomycotina</taxon>
        <taxon>Pezizomycetes</taxon>
        <taxon>Pezizales</taxon>
        <taxon>Pyronemataceae</taxon>
        <taxon>Sphaerosporella</taxon>
    </lineage>
</organism>
<name>A0A5J5ELM1_9PEZI</name>
<dbReference type="FunCoup" id="A0A5J5ELM1">
    <property type="interactions" value="660"/>
</dbReference>
<dbReference type="Proteomes" id="UP000326924">
    <property type="component" value="Unassembled WGS sequence"/>
</dbReference>
<dbReference type="EMBL" id="VXIS01000230">
    <property type="protein sequence ID" value="KAA8896024.1"/>
    <property type="molecule type" value="Genomic_DNA"/>
</dbReference>
<dbReference type="AlphaFoldDB" id="A0A5J5ELM1"/>
<gene>
    <name evidence="5" type="ORF">FN846DRAFT_966767</name>
</gene>
<dbReference type="Gene3D" id="2.130.10.10">
    <property type="entry name" value="YVTN repeat-like/Quinoprotein amine dehydrogenase"/>
    <property type="match status" value="1"/>
</dbReference>
<proteinExistence type="predicted"/>
<sequence>MVNPPNPTAEEHDPDALDLAEVAEIIPDDDEEDHPMESDDDGDDGMGDEDVEMTVSNDSSAYFDGHSSSIFSISAHPSNPSLFLTGGGDDVAYIWTSAAANATDAAVTPRECRMIRKLEAHKDSVSATAFTAPNGEFAVTGGLDGQLQLFSAAAAWKRVDSAQEVEEIVWIASHPTEPLIAVGTNEGSVWLYDVDNNALNIRHVLYSHTASCTAGTFTKSGALLCTVSEDGSFYAWDTNSGQSVVALTAQDQRFAIEGGLYSVAVSPSGAVAAVGGASGEIRVVGLPVDAAAAVAGGKRTAARPQAGGGGSTGGGQAGQIIAAISTHSESVESLSFHPSVPLLASGSVDGKIGLYDAARGYAVRKMLEGHVDSVVKVEFVAGLGPQDGWMLTSCGIDGTLRRWDARAGVEVACLKGHLGGNGSEGEGGILGFVQTKERIITAGDDAVSLVFEVEGSAATATTAGASR</sequence>
<feature type="repeat" description="WD" evidence="3">
    <location>
        <begin position="324"/>
        <end position="365"/>
    </location>
</feature>
<evidence type="ECO:0000256" key="4">
    <source>
        <dbReference type="SAM" id="MobiDB-lite"/>
    </source>
</evidence>
<dbReference type="OrthoDB" id="10261640at2759"/>
<keyword evidence="2" id="KW-0677">Repeat</keyword>
<keyword evidence="6" id="KW-1185">Reference proteome</keyword>
<dbReference type="PANTHER" id="PTHR19857:SF8">
    <property type="entry name" value="ANGIO-ASSOCIATED MIGRATORY CELL PROTEIN"/>
    <property type="match status" value="1"/>
</dbReference>
<evidence type="ECO:0000313" key="6">
    <source>
        <dbReference type="Proteomes" id="UP000326924"/>
    </source>
</evidence>
<evidence type="ECO:0000256" key="2">
    <source>
        <dbReference type="ARBA" id="ARBA00022737"/>
    </source>
</evidence>
<evidence type="ECO:0000313" key="5">
    <source>
        <dbReference type="EMBL" id="KAA8896024.1"/>
    </source>
</evidence>
<accession>A0A5J5ELM1</accession>
<dbReference type="SUPFAM" id="SSF50978">
    <property type="entry name" value="WD40 repeat-like"/>
    <property type="match status" value="1"/>
</dbReference>
<comment type="caution">
    <text evidence="5">The sequence shown here is derived from an EMBL/GenBank/DDBJ whole genome shotgun (WGS) entry which is preliminary data.</text>
</comment>
<dbReference type="Pfam" id="PF00400">
    <property type="entry name" value="WD40"/>
    <property type="match status" value="5"/>
</dbReference>
<feature type="region of interest" description="Disordered" evidence="4">
    <location>
        <begin position="1"/>
        <end position="52"/>
    </location>
</feature>
<dbReference type="InterPro" id="IPR015943">
    <property type="entry name" value="WD40/YVTN_repeat-like_dom_sf"/>
</dbReference>
<reference evidence="5 6" key="1">
    <citation type="submission" date="2019-09" db="EMBL/GenBank/DDBJ databases">
        <title>Draft genome of the ectomycorrhizal ascomycete Sphaerosporella brunnea.</title>
        <authorList>
            <consortium name="DOE Joint Genome Institute"/>
            <person name="Benucci G.M."/>
            <person name="Marozzi G."/>
            <person name="Antonielli L."/>
            <person name="Sanchez S."/>
            <person name="Marco P."/>
            <person name="Wang X."/>
            <person name="Falini L.B."/>
            <person name="Barry K."/>
            <person name="Haridas S."/>
            <person name="Lipzen A."/>
            <person name="Labutti K."/>
            <person name="Grigoriev I.V."/>
            <person name="Murat C."/>
            <person name="Martin F."/>
            <person name="Albertini E."/>
            <person name="Donnini D."/>
            <person name="Bonito G."/>
        </authorList>
    </citation>
    <scope>NUCLEOTIDE SEQUENCE [LARGE SCALE GENOMIC DNA]</scope>
    <source>
        <strain evidence="5 6">Sb_GMNB300</strain>
    </source>
</reference>
<dbReference type="InterPro" id="IPR051179">
    <property type="entry name" value="WD_repeat_multifunction"/>
</dbReference>
<dbReference type="InParanoid" id="A0A5J5ELM1"/>
<feature type="repeat" description="WD" evidence="3">
    <location>
        <begin position="205"/>
        <end position="246"/>
    </location>
</feature>
<evidence type="ECO:0000256" key="3">
    <source>
        <dbReference type="PROSITE-ProRule" id="PRU00221"/>
    </source>
</evidence>
<feature type="compositionally biased region" description="Acidic residues" evidence="4">
    <location>
        <begin position="26"/>
        <end position="52"/>
    </location>
</feature>